<feature type="transmembrane region" description="Helical" evidence="5">
    <location>
        <begin position="26"/>
        <end position="58"/>
    </location>
</feature>
<organism evidence="7 8">
    <name type="scientific">Halomonas marinisediminis</name>
    <dbReference type="NCBI Taxonomy" id="2546095"/>
    <lineage>
        <taxon>Bacteria</taxon>
        <taxon>Pseudomonadati</taxon>
        <taxon>Pseudomonadota</taxon>
        <taxon>Gammaproteobacteria</taxon>
        <taxon>Oceanospirillales</taxon>
        <taxon>Halomonadaceae</taxon>
        <taxon>Halomonas</taxon>
    </lineage>
</organism>
<evidence type="ECO:0000256" key="4">
    <source>
        <dbReference type="ARBA" id="ARBA00023136"/>
    </source>
</evidence>
<feature type="domain" description="O-antigen ligase-related" evidence="6">
    <location>
        <begin position="194"/>
        <end position="350"/>
    </location>
</feature>
<evidence type="ECO:0000256" key="1">
    <source>
        <dbReference type="ARBA" id="ARBA00004141"/>
    </source>
</evidence>
<proteinExistence type="predicted"/>
<keyword evidence="7" id="KW-0436">Ligase</keyword>
<feature type="transmembrane region" description="Helical" evidence="5">
    <location>
        <begin position="123"/>
        <end position="140"/>
    </location>
</feature>
<feature type="transmembrane region" description="Helical" evidence="5">
    <location>
        <begin position="70"/>
        <end position="88"/>
    </location>
</feature>
<evidence type="ECO:0000259" key="6">
    <source>
        <dbReference type="Pfam" id="PF04932"/>
    </source>
</evidence>
<evidence type="ECO:0000256" key="5">
    <source>
        <dbReference type="SAM" id="Phobius"/>
    </source>
</evidence>
<dbReference type="PANTHER" id="PTHR37422">
    <property type="entry name" value="TEICHURONIC ACID BIOSYNTHESIS PROTEIN TUAE"/>
    <property type="match status" value="1"/>
</dbReference>
<dbReference type="GO" id="GO:0016874">
    <property type="term" value="F:ligase activity"/>
    <property type="evidence" value="ECO:0007669"/>
    <property type="project" value="UniProtKB-KW"/>
</dbReference>
<evidence type="ECO:0000256" key="2">
    <source>
        <dbReference type="ARBA" id="ARBA00022692"/>
    </source>
</evidence>
<dbReference type="Pfam" id="PF04932">
    <property type="entry name" value="Wzy_C"/>
    <property type="match status" value="1"/>
</dbReference>
<feature type="transmembrane region" description="Helical" evidence="5">
    <location>
        <begin position="232"/>
        <end position="250"/>
    </location>
</feature>
<comment type="caution">
    <text evidence="7">The sequence shown here is derived from an EMBL/GenBank/DDBJ whole genome shotgun (WGS) entry which is preliminary data.</text>
</comment>
<feature type="transmembrane region" description="Helical" evidence="5">
    <location>
        <begin position="342"/>
        <end position="361"/>
    </location>
</feature>
<keyword evidence="2 5" id="KW-0812">Transmembrane</keyword>
<protein>
    <submittedName>
        <fullName evidence="7">O-antigen ligase family protein</fullName>
    </submittedName>
</protein>
<evidence type="ECO:0000313" key="8">
    <source>
        <dbReference type="Proteomes" id="UP000294823"/>
    </source>
</evidence>
<feature type="transmembrane region" description="Helical" evidence="5">
    <location>
        <begin position="152"/>
        <end position="178"/>
    </location>
</feature>
<name>A0ABY2D396_9GAMM</name>
<feature type="transmembrane region" description="Helical" evidence="5">
    <location>
        <begin position="401"/>
        <end position="418"/>
    </location>
</feature>
<comment type="subcellular location">
    <subcellularLocation>
        <location evidence="1">Membrane</location>
        <topology evidence="1">Multi-pass membrane protein</topology>
    </subcellularLocation>
</comment>
<dbReference type="EMBL" id="SLTR01000029">
    <property type="protein sequence ID" value="TDA95499.1"/>
    <property type="molecule type" value="Genomic_DNA"/>
</dbReference>
<dbReference type="Proteomes" id="UP000294823">
    <property type="component" value="Unassembled WGS sequence"/>
</dbReference>
<evidence type="ECO:0000313" key="7">
    <source>
        <dbReference type="EMBL" id="TDA95499.1"/>
    </source>
</evidence>
<reference evidence="7 8" key="1">
    <citation type="submission" date="2019-03" db="EMBL/GenBank/DDBJ databases">
        <title>Halomonas marinisediminis sp. nov., a moderately halophilic bacterium isolated from the Bohai Gulf.</title>
        <authorList>
            <person name="Ji X."/>
        </authorList>
    </citation>
    <scope>NUCLEOTIDE SEQUENCE [LARGE SCALE GENOMIC DNA]</scope>
    <source>
        <strain evidence="7 8">204</strain>
    </source>
</reference>
<sequence>MPTVFASASSPAWHRQPSYLQLYTGLAVFLLGAIALVVPSGYSLGAVMLLLGSVVLVIKRPSLGLDRRDLAIMAALTLYAGIRIAAAWSDSQSWSGVDKPIRFVLAIPAMLLVMAYPPRLSWLWSGLAIGAIGAGSWAGWQKLVAGVDRATGYTYVIQFGNLSMLLGILCLAGLGWAYVQRHRHLWLGLMAVGALCGVLGSLFSGSRGGWVGIPFILLVLYRGYGRHLSFGLKVAALAIVIGGGALMYALPQTGVQHRVFMAFNDIERYVEGESRTSSLGARFEMWKGATHLIMEKPLTGWGENGYRRAMQALGEQDIVHPRVAKKYGHPHNEFLNELVKRGVFGLLALLALYLMPMRFFVRQMASQNLERRSLAIAGVLLPVAYIDFGLSQAFLAHNSGTMMFAFLLAVLWGCFRATGMSKSAQSVIDWGQTPNPGV</sequence>
<dbReference type="InterPro" id="IPR007016">
    <property type="entry name" value="O-antigen_ligase-rel_domated"/>
</dbReference>
<keyword evidence="3 5" id="KW-1133">Transmembrane helix</keyword>
<dbReference type="InterPro" id="IPR051533">
    <property type="entry name" value="WaaL-like"/>
</dbReference>
<keyword evidence="8" id="KW-1185">Reference proteome</keyword>
<feature type="transmembrane region" description="Helical" evidence="5">
    <location>
        <begin position="100"/>
        <end position="116"/>
    </location>
</feature>
<evidence type="ECO:0000256" key="3">
    <source>
        <dbReference type="ARBA" id="ARBA00022989"/>
    </source>
</evidence>
<accession>A0ABY2D396</accession>
<feature type="transmembrane region" description="Helical" evidence="5">
    <location>
        <begin position="209"/>
        <end position="225"/>
    </location>
</feature>
<feature type="transmembrane region" description="Helical" evidence="5">
    <location>
        <begin position="373"/>
        <end position="395"/>
    </location>
</feature>
<dbReference type="PANTHER" id="PTHR37422:SF17">
    <property type="entry name" value="O-ANTIGEN LIGASE"/>
    <property type="match status" value="1"/>
</dbReference>
<gene>
    <name evidence="7" type="ORF">E0702_15365</name>
</gene>
<keyword evidence="4 5" id="KW-0472">Membrane</keyword>
<feature type="transmembrane region" description="Helical" evidence="5">
    <location>
        <begin position="185"/>
        <end position="203"/>
    </location>
</feature>